<evidence type="ECO:0000256" key="1">
    <source>
        <dbReference type="SAM" id="Phobius"/>
    </source>
</evidence>
<comment type="caution">
    <text evidence="2">The sequence shown here is derived from an EMBL/GenBank/DDBJ whole genome shotgun (WGS) entry which is preliminary data.</text>
</comment>
<name>A0ABD7SRL7_VIBCL</name>
<feature type="transmembrane region" description="Helical" evidence="1">
    <location>
        <begin position="46"/>
        <end position="73"/>
    </location>
</feature>
<dbReference type="Proteomes" id="UP000323819">
    <property type="component" value="Unassembled WGS sequence"/>
</dbReference>
<evidence type="ECO:0000313" key="2">
    <source>
        <dbReference type="EMBL" id="TXX67497.1"/>
    </source>
</evidence>
<reference evidence="2 3" key="1">
    <citation type="submission" date="2019-06" db="EMBL/GenBank/DDBJ databases">
        <title>Vibrio cholerae phylogeny based on whole-genome sequencing reveals genetic diversity and population strucutre.</title>
        <authorList>
            <person name="Zhiqiu Y."/>
            <person name="Bin L."/>
            <person name="Lingyan J."/>
        </authorList>
    </citation>
    <scope>NUCLEOTIDE SEQUENCE [LARGE SCALE GENOMIC DNA]</scope>
    <source>
        <strain evidence="2 3">N2814</strain>
    </source>
</reference>
<feature type="transmembrane region" description="Helical" evidence="1">
    <location>
        <begin position="6"/>
        <end position="25"/>
    </location>
</feature>
<proteinExistence type="predicted"/>
<dbReference type="RefSeq" id="WP_148521238.1">
    <property type="nucleotide sequence ID" value="NZ_CP090388.1"/>
</dbReference>
<dbReference type="EMBL" id="VSIJ01000002">
    <property type="protein sequence ID" value="TXX67497.1"/>
    <property type="molecule type" value="Genomic_DNA"/>
</dbReference>
<keyword evidence="1" id="KW-0812">Transmembrane</keyword>
<protein>
    <submittedName>
        <fullName evidence="2">Uncharacterized protein</fullName>
    </submittedName>
</protein>
<evidence type="ECO:0000313" key="3">
    <source>
        <dbReference type="Proteomes" id="UP000323819"/>
    </source>
</evidence>
<dbReference type="AlphaFoldDB" id="A0ABD7SRL7"/>
<organism evidence="2 3">
    <name type="scientific">Vibrio cholerae</name>
    <dbReference type="NCBI Taxonomy" id="666"/>
    <lineage>
        <taxon>Bacteria</taxon>
        <taxon>Pseudomonadati</taxon>
        <taxon>Pseudomonadota</taxon>
        <taxon>Gammaproteobacteria</taxon>
        <taxon>Vibrionales</taxon>
        <taxon>Vibrionaceae</taxon>
        <taxon>Vibrio</taxon>
    </lineage>
</organism>
<keyword evidence="1" id="KW-0472">Membrane</keyword>
<sequence length="74" mass="8596">MNEYASIFWFIAGLALFGFGIVKWLNARLMLSQLKSNNHPEYTKYVIHFIYGSLGFGLVVIFAFLFSKVWLIWG</sequence>
<gene>
    <name evidence="2" type="ORF">FXF03_00570</name>
</gene>
<keyword evidence="1" id="KW-1133">Transmembrane helix</keyword>
<accession>A0ABD7SRL7</accession>